<dbReference type="Proteomes" id="UP000198953">
    <property type="component" value="Unassembled WGS sequence"/>
</dbReference>
<dbReference type="STRING" id="46177.SAMN05660976_00844"/>
<evidence type="ECO:0000313" key="1">
    <source>
        <dbReference type="EMBL" id="SEK63100.1"/>
    </source>
</evidence>
<evidence type="ECO:0000313" key="2">
    <source>
        <dbReference type="Proteomes" id="UP000198953"/>
    </source>
</evidence>
<gene>
    <name evidence="1" type="ORF">SAMN05660976_00844</name>
</gene>
<accession>A0A1H7ING4</accession>
<dbReference type="EMBL" id="FOBF01000002">
    <property type="protein sequence ID" value="SEK63100.1"/>
    <property type="molecule type" value="Genomic_DNA"/>
</dbReference>
<organism evidence="1 2">
    <name type="scientific">Nonomuraea pusilla</name>
    <dbReference type="NCBI Taxonomy" id="46177"/>
    <lineage>
        <taxon>Bacteria</taxon>
        <taxon>Bacillati</taxon>
        <taxon>Actinomycetota</taxon>
        <taxon>Actinomycetes</taxon>
        <taxon>Streptosporangiales</taxon>
        <taxon>Streptosporangiaceae</taxon>
        <taxon>Nonomuraea</taxon>
    </lineage>
</organism>
<dbReference type="RefSeq" id="WP_256256763.1">
    <property type="nucleotide sequence ID" value="NZ_FOBF01000002.1"/>
</dbReference>
<protein>
    <submittedName>
        <fullName evidence="1">Uncharacterized protein</fullName>
    </submittedName>
</protein>
<sequence length="43" mass="4777">MPDELSDDDKRAPVALIIDCASEETDNRQLTAWEMSENLGLIA</sequence>
<dbReference type="AlphaFoldDB" id="A0A1H7ING4"/>
<proteinExistence type="predicted"/>
<name>A0A1H7ING4_9ACTN</name>
<reference evidence="1 2" key="1">
    <citation type="submission" date="2016-10" db="EMBL/GenBank/DDBJ databases">
        <authorList>
            <person name="de Groot N.N."/>
        </authorList>
    </citation>
    <scope>NUCLEOTIDE SEQUENCE [LARGE SCALE GENOMIC DNA]</scope>
    <source>
        <strain evidence="1 2">DSM 43357</strain>
    </source>
</reference>
<keyword evidence="2" id="KW-1185">Reference proteome</keyword>